<dbReference type="CDD" id="cd08662">
    <property type="entry name" value="M13"/>
    <property type="match status" value="1"/>
</dbReference>
<evidence type="ECO:0000259" key="9">
    <source>
        <dbReference type="Pfam" id="PF05649"/>
    </source>
</evidence>
<dbReference type="InterPro" id="IPR018497">
    <property type="entry name" value="Peptidase_M13_C"/>
</dbReference>
<evidence type="ECO:0000313" key="10">
    <source>
        <dbReference type="EMBL" id="RWS03047.1"/>
    </source>
</evidence>
<evidence type="ECO:0000256" key="5">
    <source>
        <dbReference type="ARBA" id="ARBA00022801"/>
    </source>
</evidence>
<keyword evidence="6" id="KW-0862">Zinc</keyword>
<dbReference type="OrthoDB" id="6475849at2759"/>
<dbReference type="InterPro" id="IPR008753">
    <property type="entry name" value="Peptidase_M13_N"/>
</dbReference>
<dbReference type="GO" id="GO:0005886">
    <property type="term" value="C:plasma membrane"/>
    <property type="evidence" value="ECO:0007669"/>
    <property type="project" value="TreeGrafter"/>
</dbReference>
<protein>
    <submittedName>
        <fullName evidence="10">Neprilysin-2-like protein</fullName>
    </submittedName>
</protein>
<feature type="domain" description="Peptidase M13 N-terminal" evidence="9">
    <location>
        <begin position="2"/>
        <end position="252"/>
    </location>
</feature>
<keyword evidence="3" id="KW-0645">Protease</keyword>
<evidence type="ECO:0000256" key="1">
    <source>
        <dbReference type="ARBA" id="ARBA00001947"/>
    </source>
</evidence>
<evidence type="ECO:0000313" key="11">
    <source>
        <dbReference type="EMBL" id="RWS03165.1"/>
    </source>
</evidence>
<gene>
    <name evidence="10" type="ORF">B4U79_00202</name>
    <name evidence="11" type="ORF">B4U79_09990</name>
</gene>
<dbReference type="EMBL" id="NCKU01006917">
    <property type="protein sequence ID" value="RWS03047.1"/>
    <property type="molecule type" value="Genomic_DNA"/>
</dbReference>
<dbReference type="Gene3D" id="3.40.390.10">
    <property type="entry name" value="Collagenase (Catalytic Domain)"/>
    <property type="match status" value="1"/>
</dbReference>
<keyword evidence="7" id="KW-0482">Metalloprotease</keyword>
<dbReference type="Proteomes" id="UP000285301">
    <property type="component" value="Unassembled WGS sequence"/>
</dbReference>
<dbReference type="InterPro" id="IPR000718">
    <property type="entry name" value="Peptidase_M13"/>
</dbReference>
<feature type="domain" description="Peptidase M13 C-terminal" evidence="8">
    <location>
        <begin position="311"/>
        <end position="516"/>
    </location>
</feature>
<dbReference type="InterPro" id="IPR024079">
    <property type="entry name" value="MetalloPept_cat_dom_sf"/>
</dbReference>
<dbReference type="Gene3D" id="1.10.1380.10">
    <property type="entry name" value="Neutral endopeptidase , domain2"/>
    <property type="match status" value="1"/>
</dbReference>
<name>A0A3S3RQ24_9ACAR</name>
<feature type="non-terminal residue" evidence="10">
    <location>
        <position position="517"/>
    </location>
</feature>
<dbReference type="Pfam" id="PF01431">
    <property type="entry name" value="Peptidase_M13"/>
    <property type="match status" value="1"/>
</dbReference>
<evidence type="ECO:0000259" key="8">
    <source>
        <dbReference type="Pfam" id="PF01431"/>
    </source>
</evidence>
<keyword evidence="5" id="KW-0378">Hydrolase</keyword>
<evidence type="ECO:0000256" key="4">
    <source>
        <dbReference type="ARBA" id="ARBA00022723"/>
    </source>
</evidence>
<comment type="similarity">
    <text evidence="2">Belongs to the peptidase M13 family.</text>
</comment>
<dbReference type="GO" id="GO:0004222">
    <property type="term" value="F:metalloendopeptidase activity"/>
    <property type="evidence" value="ECO:0007669"/>
    <property type="project" value="InterPro"/>
</dbReference>
<dbReference type="EMBL" id="NCKU01006781">
    <property type="protein sequence ID" value="RWS03165.1"/>
    <property type="molecule type" value="Genomic_DNA"/>
</dbReference>
<evidence type="ECO:0000256" key="7">
    <source>
        <dbReference type="ARBA" id="ARBA00023049"/>
    </source>
</evidence>
<dbReference type="AlphaFoldDB" id="A0A3S3RQ24"/>
<evidence type="ECO:0000256" key="2">
    <source>
        <dbReference type="ARBA" id="ARBA00007357"/>
    </source>
</evidence>
<dbReference type="PANTHER" id="PTHR11733:SF241">
    <property type="entry name" value="GH26575P-RELATED"/>
    <property type="match status" value="1"/>
</dbReference>
<reference evidence="10" key="2">
    <citation type="submission" date="2018-11" db="EMBL/GenBank/DDBJ databases">
        <title>Trombidioid mite genomics.</title>
        <authorList>
            <person name="Dong X."/>
        </authorList>
    </citation>
    <scope>NUCLEOTIDE SEQUENCE</scope>
    <source>
        <strain evidence="10">UoL-WK</strain>
    </source>
</reference>
<sequence>VIFDQWVGADDRNSTVNILQIDQASLGLPSREYFLKPNSKKDRDAYLRFMIEVALLLGADHEYAKREMFETLEFEIKLANASKPEADRHDTGAMYKRMTIAELQRSVPEFNFLLYLNSYLPIEVFEEEKIVVYALDYLKTVSKLLVRTDPKIIHNYAIWRLVKYFVPYLGSQYSIALGNFRKVLEGVLADRIRWTKCVEMVNKRLGMAALEMIHSIRKAFNELLDENDWMDEETRKVAKEKANSMNERIGYPEILTNSVDVSKEYHSLQVYEDQFLFSIFNLLKFEATKNLKKLREPVNKDRWNTEPAVVNAFYNPNKNDIVFPAGILQPLFYSQQFPKSLNYGGIGVVIGHEITHGFDDKGRQYDKDGNLKQWWNNATIERFRERAQCIIDQYSNYVLKDVELNINGKMTQGENIADNGGLKQAYRAFRKWVEKHGTEPLLPGLNLNHDQLFFLNYAQIWCGSMRREDAINKIRSSVHCPGPIRVKGPLSNSLDFSRAYNCPLGSEMNPVKKCSVW</sequence>
<dbReference type="GO" id="GO:0046872">
    <property type="term" value="F:metal ion binding"/>
    <property type="evidence" value="ECO:0007669"/>
    <property type="project" value="UniProtKB-KW"/>
</dbReference>
<dbReference type="InterPro" id="IPR042089">
    <property type="entry name" value="Peptidase_M13_dom_2"/>
</dbReference>
<organism evidence="10 12">
    <name type="scientific">Dinothrombium tinctorium</name>
    <dbReference type="NCBI Taxonomy" id="1965070"/>
    <lineage>
        <taxon>Eukaryota</taxon>
        <taxon>Metazoa</taxon>
        <taxon>Ecdysozoa</taxon>
        <taxon>Arthropoda</taxon>
        <taxon>Chelicerata</taxon>
        <taxon>Arachnida</taxon>
        <taxon>Acari</taxon>
        <taxon>Acariformes</taxon>
        <taxon>Trombidiformes</taxon>
        <taxon>Prostigmata</taxon>
        <taxon>Anystina</taxon>
        <taxon>Parasitengona</taxon>
        <taxon>Trombidioidea</taxon>
        <taxon>Trombidiidae</taxon>
        <taxon>Dinothrombium</taxon>
    </lineage>
</organism>
<comment type="caution">
    <text evidence="10">The sequence shown here is derived from an EMBL/GenBank/DDBJ whole genome shotgun (WGS) entry which is preliminary data.</text>
</comment>
<dbReference type="PRINTS" id="PR00786">
    <property type="entry name" value="NEPRILYSIN"/>
</dbReference>
<dbReference type="Pfam" id="PF05649">
    <property type="entry name" value="Peptidase_M13_N"/>
    <property type="match status" value="1"/>
</dbReference>
<dbReference type="GO" id="GO:0016485">
    <property type="term" value="P:protein processing"/>
    <property type="evidence" value="ECO:0007669"/>
    <property type="project" value="TreeGrafter"/>
</dbReference>
<dbReference type="SUPFAM" id="SSF55486">
    <property type="entry name" value="Metalloproteases ('zincins'), catalytic domain"/>
    <property type="match status" value="1"/>
</dbReference>
<dbReference type="PANTHER" id="PTHR11733">
    <property type="entry name" value="ZINC METALLOPROTEASE FAMILY M13 NEPRILYSIN-RELATED"/>
    <property type="match status" value="1"/>
</dbReference>
<comment type="cofactor">
    <cofactor evidence="1">
        <name>Zn(2+)</name>
        <dbReference type="ChEBI" id="CHEBI:29105"/>
    </cofactor>
</comment>
<feature type="non-terminal residue" evidence="10">
    <location>
        <position position="1"/>
    </location>
</feature>
<proteinExistence type="inferred from homology"/>
<evidence type="ECO:0000256" key="3">
    <source>
        <dbReference type="ARBA" id="ARBA00022670"/>
    </source>
</evidence>
<keyword evidence="12" id="KW-1185">Reference proteome</keyword>
<evidence type="ECO:0000313" key="12">
    <source>
        <dbReference type="Proteomes" id="UP000285301"/>
    </source>
</evidence>
<accession>A0A3S3RQ24</accession>
<evidence type="ECO:0000256" key="6">
    <source>
        <dbReference type="ARBA" id="ARBA00022833"/>
    </source>
</evidence>
<keyword evidence="4" id="KW-0479">Metal-binding</keyword>
<dbReference type="PROSITE" id="PS51885">
    <property type="entry name" value="NEPRILYSIN"/>
    <property type="match status" value="1"/>
</dbReference>
<reference evidence="10 12" key="1">
    <citation type="journal article" date="2018" name="Gigascience">
        <title>Genomes of trombidid mites reveal novel predicted allergens and laterally-transferred genes associated with secondary metabolism.</title>
        <authorList>
            <person name="Dong X."/>
            <person name="Chaisiri K."/>
            <person name="Xia D."/>
            <person name="Armstrong S.D."/>
            <person name="Fang Y."/>
            <person name="Donnelly M.J."/>
            <person name="Kadowaki T."/>
            <person name="McGarry J.W."/>
            <person name="Darby A.C."/>
            <person name="Makepeace B.L."/>
        </authorList>
    </citation>
    <scope>NUCLEOTIDE SEQUENCE [LARGE SCALE GENOMIC DNA]</scope>
    <source>
        <strain evidence="10">UoL-WK</strain>
    </source>
</reference>